<dbReference type="Gene3D" id="1.10.1670.10">
    <property type="entry name" value="Helix-hairpin-Helix base-excision DNA repair enzymes (C-terminal)"/>
    <property type="match status" value="1"/>
</dbReference>
<keyword evidence="13" id="KW-0326">Glycosidase</keyword>
<comment type="similarity">
    <text evidence="3">Belongs to the Nth/MutY family.</text>
</comment>
<dbReference type="GO" id="GO:0051539">
    <property type="term" value="F:4 iron, 4 sulfur cluster binding"/>
    <property type="evidence" value="ECO:0007669"/>
    <property type="project" value="UniProtKB-KW"/>
</dbReference>
<evidence type="ECO:0000256" key="4">
    <source>
        <dbReference type="ARBA" id="ARBA00012045"/>
    </source>
</evidence>
<dbReference type="GO" id="GO:0000701">
    <property type="term" value="F:purine-specific mismatch base pair DNA N-glycosylase activity"/>
    <property type="evidence" value="ECO:0007669"/>
    <property type="project" value="UniProtKB-EC"/>
</dbReference>
<accession>A0A433D2R4</accession>
<dbReference type="GO" id="GO:0005634">
    <property type="term" value="C:nucleus"/>
    <property type="evidence" value="ECO:0007669"/>
    <property type="project" value="TreeGrafter"/>
</dbReference>
<evidence type="ECO:0000256" key="1">
    <source>
        <dbReference type="ARBA" id="ARBA00000843"/>
    </source>
</evidence>
<feature type="domain" description="HhH-GPD" evidence="14">
    <location>
        <begin position="137"/>
        <end position="310"/>
    </location>
</feature>
<keyword evidence="7" id="KW-0479">Metal-binding</keyword>
<sequence>MPPRPTKRPRVTTASPTADVCDPPDIEDFQAITAACVQNSHAHSPTYHRFAVAERDLIRERLLEWYDVEKREMPWRKDIESEVSHFGGRSPVARVKCLFGSVRLCASRSASFLDVFSLVNVNAPTACLPSHVLVGLQTQVITVIDYYNRWMKAFPTIFDLAKADLEVGIYLGGTRTVADGVLTCLMCWIQTVNKLWTGLGYYSRAKRLWEGAQKVVQKFNGVLPEDAAALKKEVPGVGRYTAGAVSSIAYNQPAELVDGNVVRVLSRLRAVGGDVKASATIDLFWELAKCLVPPTRPGDHNQALMELGATVCTPQNPRCGACPVRERCRAYEEVRAYAKQKKGALTGRHAKAGDAKRAGKADDMEGGCVFEQQAQTVWSI</sequence>
<dbReference type="GO" id="GO:0046872">
    <property type="term" value="F:metal ion binding"/>
    <property type="evidence" value="ECO:0007669"/>
    <property type="project" value="UniProtKB-KW"/>
</dbReference>
<dbReference type="InterPro" id="IPR003651">
    <property type="entry name" value="Endonuclease3_FeS-loop_motif"/>
</dbReference>
<evidence type="ECO:0000256" key="5">
    <source>
        <dbReference type="ARBA" id="ARBA00022023"/>
    </source>
</evidence>
<keyword evidence="16" id="KW-1185">Reference proteome</keyword>
<evidence type="ECO:0000256" key="11">
    <source>
        <dbReference type="ARBA" id="ARBA00023014"/>
    </source>
</evidence>
<dbReference type="AlphaFoldDB" id="A0A433D2R4"/>
<dbReference type="PROSITE" id="PS00764">
    <property type="entry name" value="ENDONUCLEASE_III_1"/>
    <property type="match status" value="1"/>
</dbReference>
<dbReference type="Pfam" id="PF00730">
    <property type="entry name" value="HhH-GPD"/>
    <property type="match status" value="1"/>
</dbReference>
<dbReference type="SUPFAM" id="SSF48150">
    <property type="entry name" value="DNA-glycosylase"/>
    <property type="match status" value="1"/>
</dbReference>
<evidence type="ECO:0000256" key="8">
    <source>
        <dbReference type="ARBA" id="ARBA00022763"/>
    </source>
</evidence>
<dbReference type="SMART" id="SM00478">
    <property type="entry name" value="ENDO3c"/>
    <property type="match status" value="1"/>
</dbReference>
<dbReference type="SMART" id="SM00525">
    <property type="entry name" value="FES"/>
    <property type="match status" value="1"/>
</dbReference>
<dbReference type="GO" id="GO:0034039">
    <property type="term" value="F:8-oxo-7,8-dihydroguanine DNA N-glycosylase activity"/>
    <property type="evidence" value="ECO:0007669"/>
    <property type="project" value="TreeGrafter"/>
</dbReference>
<evidence type="ECO:0000256" key="6">
    <source>
        <dbReference type="ARBA" id="ARBA00022485"/>
    </source>
</evidence>
<evidence type="ECO:0000256" key="9">
    <source>
        <dbReference type="ARBA" id="ARBA00022801"/>
    </source>
</evidence>
<dbReference type="CDD" id="cd00056">
    <property type="entry name" value="ENDO3c"/>
    <property type="match status" value="1"/>
</dbReference>
<comment type="caution">
    <text evidence="15">The sequence shown here is derived from an EMBL/GenBank/DDBJ whole genome shotgun (WGS) entry which is preliminary data.</text>
</comment>
<keyword evidence="11" id="KW-0411">Iron-sulfur</keyword>
<dbReference type="InterPro" id="IPR044298">
    <property type="entry name" value="MIG/MutY"/>
</dbReference>
<dbReference type="Pfam" id="PF10576">
    <property type="entry name" value="EndIII_4Fe-2S"/>
    <property type="match status" value="1"/>
</dbReference>
<name>A0A433D2R4_9FUNG</name>
<evidence type="ECO:0000256" key="12">
    <source>
        <dbReference type="ARBA" id="ARBA00023204"/>
    </source>
</evidence>
<dbReference type="GO" id="GO:0006285">
    <property type="term" value="P:base-excision repair, AP site formation"/>
    <property type="evidence" value="ECO:0007669"/>
    <property type="project" value="UniProtKB-ARBA"/>
</dbReference>
<dbReference type="GO" id="GO:0006298">
    <property type="term" value="P:mismatch repair"/>
    <property type="evidence" value="ECO:0007669"/>
    <property type="project" value="TreeGrafter"/>
</dbReference>
<evidence type="ECO:0000256" key="2">
    <source>
        <dbReference type="ARBA" id="ARBA00001966"/>
    </source>
</evidence>
<dbReference type="InterPro" id="IPR003265">
    <property type="entry name" value="HhH-GPD_domain"/>
</dbReference>
<keyword evidence="10" id="KW-0408">Iron</keyword>
<dbReference type="InterPro" id="IPR011257">
    <property type="entry name" value="DNA_glycosylase"/>
</dbReference>
<evidence type="ECO:0000313" key="16">
    <source>
        <dbReference type="Proteomes" id="UP000268093"/>
    </source>
</evidence>
<protein>
    <recommendedName>
        <fullName evidence="5">Adenine DNA glycosylase</fullName>
        <ecNumber evidence="4">3.2.2.31</ecNumber>
    </recommendedName>
</protein>
<dbReference type="OrthoDB" id="10248838at2759"/>
<dbReference type="InterPro" id="IPR023170">
    <property type="entry name" value="HhH_base_excis_C"/>
</dbReference>
<keyword evidence="12" id="KW-0234">DNA repair</keyword>
<dbReference type="PANTHER" id="PTHR42944:SF1">
    <property type="entry name" value="ADENINE DNA GLYCOSYLASE"/>
    <property type="match status" value="1"/>
</dbReference>
<keyword evidence="8" id="KW-0227">DNA damage</keyword>
<organism evidence="15 16">
    <name type="scientific">Jimgerdemannia flammicorona</name>
    <dbReference type="NCBI Taxonomy" id="994334"/>
    <lineage>
        <taxon>Eukaryota</taxon>
        <taxon>Fungi</taxon>
        <taxon>Fungi incertae sedis</taxon>
        <taxon>Mucoromycota</taxon>
        <taxon>Mucoromycotina</taxon>
        <taxon>Endogonomycetes</taxon>
        <taxon>Endogonales</taxon>
        <taxon>Endogonaceae</taxon>
        <taxon>Jimgerdemannia</taxon>
    </lineage>
</organism>
<keyword evidence="6" id="KW-0004">4Fe-4S</keyword>
<dbReference type="Gene3D" id="1.10.340.30">
    <property type="entry name" value="Hypothetical protein, domain 2"/>
    <property type="match status" value="1"/>
</dbReference>
<dbReference type="FunFam" id="1.10.1670.10:FF:000002">
    <property type="entry name" value="Adenine DNA glycosylase"/>
    <property type="match status" value="1"/>
</dbReference>
<comment type="cofactor">
    <cofactor evidence="2">
        <name>[4Fe-4S] cluster</name>
        <dbReference type="ChEBI" id="CHEBI:49883"/>
    </cofactor>
</comment>
<keyword evidence="9" id="KW-0378">Hydrolase</keyword>
<dbReference type="PANTHER" id="PTHR42944">
    <property type="entry name" value="ADENINE DNA GLYCOSYLASE"/>
    <property type="match status" value="1"/>
</dbReference>
<dbReference type="GO" id="GO:0035485">
    <property type="term" value="F:adenine/guanine mispair binding"/>
    <property type="evidence" value="ECO:0007669"/>
    <property type="project" value="TreeGrafter"/>
</dbReference>
<dbReference type="EMBL" id="RBNI01007764">
    <property type="protein sequence ID" value="RUP45121.1"/>
    <property type="molecule type" value="Genomic_DNA"/>
</dbReference>
<dbReference type="EC" id="3.2.2.31" evidence="4"/>
<gene>
    <name evidence="15" type="ORF">BC936DRAFT_148585</name>
</gene>
<dbReference type="GO" id="GO:0032357">
    <property type="term" value="F:oxidized purine DNA binding"/>
    <property type="evidence" value="ECO:0007669"/>
    <property type="project" value="TreeGrafter"/>
</dbReference>
<proteinExistence type="inferred from homology"/>
<evidence type="ECO:0000313" key="15">
    <source>
        <dbReference type="EMBL" id="RUP45121.1"/>
    </source>
</evidence>
<dbReference type="InterPro" id="IPR004035">
    <property type="entry name" value="Endouclease-III_FeS-bd_BS"/>
</dbReference>
<evidence type="ECO:0000256" key="7">
    <source>
        <dbReference type="ARBA" id="ARBA00022723"/>
    </source>
</evidence>
<comment type="catalytic activity">
    <reaction evidence="1">
        <text>Hydrolyzes free adenine bases from 7,8-dihydro-8-oxoguanine:adenine mismatched double-stranded DNA, leaving an apurinic site.</text>
        <dbReference type="EC" id="3.2.2.31"/>
    </reaction>
</comment>
<evidence type="ECO:0000256" key="13">
    <source>
        <dbReference type="ARBA" id="ARBA00023295"/>
    </source>
</evidence>
<dbReference type="Proteomes" id="UP000268093">
    <property type="component" value="Unassembled WGS sequence"/>
</dbReference>
<evidence type="ECO:0000259" key="14">
    <source>
        <dbReference type="SMART" id="SM00478"/>
    </source>
</evidence>
<evidence type="ECO:0000256" key="3">
    <source>
        <dbReference type="ARBA" id="ARBA00008343"/>
    </source>
</evidence>
<evidence type="ECO:0000256" key="10">
    <source>
        <dbReference type="ARBA" id="ARBA00023004"/>
    </source>
</evidence>
<reference evidence="15 16" key="1">
    <citation type="journal article" date="2018" name="New Phytol.">
        <title>Phylogenomics of Endogonaceae and evolution of mycorrhizas within Mucoromycota.</title>
        <authorList>
            <person name="Chang Y."/>
            <person name="Desiro A."/>
            <person name="Na H."/>
            <person name="Sandor L."/>
            <person name="Lipzen A."/>
            <person name="Clum A."/>
            <person name="Barry K."/>
            <person name="Grigoriev I.V."/>
            <person name="Martin F.M."/>
            <person name="Stajich J.E."/>
            <person name="Smith M.E."/>
            <person name="Bonito G."/>
            <person name="Spatafora J.W."/>
        </authorList>
    </citation>
    <scope>NUCLEOTIDE SEQUENCE [LARGE SCALE GENOMIC DNA]</scope>
    <source>
        <strain evidence="15 16">GMNB39</strain>
    </source>
</reference>